<dbReference type="Pfam" id="PF13966">
    <property type="entry name" value="zf-RVT"/>
    <property type="match status" value="1"/>
</dbReference>
<dbReference type="InterPro" id="IPR044730">
    <property type="entry name" value="RNase_H-like_dom_plant"/>
</dbReference>
<feature type="domain" description="RNase H type-1" evidence="1">
    <location>
        <begin position="312"/>
        <end position="425"/>
    </location>
</feature>
<dbReference type="PANTHER" id="PTHR47074:SF11">
    <property type="entry name" value="REVERSE TRANSCRIPTASE-LIKE PROTEIN"/>
    <property type="match status" value="1"/>
</dbReference>
<gene>
    <name evidence="3" type="ORF">FSB_LOCUS29237</name>
</gene>
<dbReference type="AlphaFoldDB" id="A0A2N9GP75"/>
<dbReference type="SUPFAM" id="SSF53098">
    <property type="entry name" value="Ribonuclease H-like"/>
    <property type="match status" value="1"/>
</dbReference>
<evidence type="ECO:0000259" key="1">
    <source>
        <dbReference type="Pfam" id="PF13456"/>
    </source>
</evidence>
<dbReference type="Pfam" id="PF13456">
    <property type="entry name" value="RVT_3"/>
    <property type="match status" value="1"/>
</dbReference>
<name>A0A2N9GP75_FAGSY</name>
<reference evidence="3" key="1">
    <citation type="submission" date="2018-02" db="EMBL/GenBank/DDBJ databases">
        <authorList>
            <person name="Cohen D.B."/>
            <person name="Kent A.D."/>
        </authorList>
    </citation>
    <scope>NUCLEOTIDE SEQUENCE</scope>
</reference>
<dbReference type="InterPro" id="IPR052929">
    <property type="entry name" value="RNase_H-like_EbsB-rel"/>
</dbReference>
<dbReference type="InterPro" id="IPR012337">
    <property type="entry name" value="RNaseH-like_sf"/>
</dbReference>
<dbReference type="GO" id="GO:0003676">
    <property type="term" value="F:nucleic acid binding"/>
    <property type="evidence" value="ECO:0007669"/>
    <property type="project" value="InterPro"/>
</dbReference>
<evidence type="ECO:0008006" key="4">
    <source>
        <dbReference type="Google" id="ProtNLM"/>
    </source>
</evidence>
<dbReference type="CDD" id="cd06222">
    <property type="entry name" value="RNase_H_like"/>
    <property type="match status" value="1"/>
</dbReference>
<evidence type="ECO:0000259" key="2">
    <source>
        <dbReference type="Pfam" id="PF13966"/>
    </source>
</evidence>
<dbReference type="EMBL" id="OIVN01002190">
    <property type="protein sequence ID" value="SPD01355.1"/>
    <property type="molecule type" value="Genomic_DNA"/>
</dbReference>
<dbReference type="GO" id="GO:0004523">
    <property type="term" value="F:RNA-DNA hybrid ribonuclease activity"/>
    <property type="evidence" value="ECO:0007669"/>
    <property type="project" value="InterPro"/>
</dbReference>
<dbReference type="InterPro" id="IPR002156">
    <property type="entry name" value="RNaseH_domain"/>
</dbReference>
<organism evidence="3">
    <name type="scientific">Fagus sylvatica</name>
    <name type="common">Beechnut</name>
    <dbReference type="NCBI Taxonomy" id="28930"/>
    <lineage>
        <taxon>Eukaryota</taxon>
        <taxon>Viridiplantae</taxon>
        <taxon>Streptophyta</taxon>
        <taxon>Embryophyta</taxon>
        <taxon>Tracheophyta</taxon>
        <taxon>Spermatophyta</taxon>
        <taxon>Magnoliopsida</taxon>
        <taxon>eudicotyledons</taxon>
        <taxon>Gunneridae</taxon>
        <taxon>Pentapetalae</taxon>
        <taxon>rosids</taxon>
        <taxon>fabids</taxon>
        <taxon>Fagales</taxon>
        <taxon>Fagaceae</taxon>
        <taxon>Fagus</taxon>
    </lineage>
</organism>
<protein>
    <recommendedName>
        <fullName evidence="4">RNase H type-1 domain-containing protein</fullName>
    </recommendedName>
</protein>
<proteinExistence type="predicted"/>
<sequence>MSYAKGGVICKGACYLIGDGKSVDCWKDPWVPWIPGFLPQPKDTLVPPNPMLVSSLINQERPSWNMTLLKEYFDEDSITAICRIHLPLQPAPDKLCWIADPKGVFSVKSVYKSNHSHTWPCNPDPCWKDLWKCKLHERLKTLIWRIGCNALPTNLNLFSRLSKGFPYCPLCGVEMESIPHLFFKCQVTRVFWFGTSWGVRADLLPVATEIDVVKLIVNPLVPPSTSSNPRSVSAQASVQFALTLEAIWSFRNRYVHLNNLESPLVSVKILEIKIIEHWRALPGLPNTNLPEKSFWCPPSPGCIKLNVDAAILPSSARIAVIARDENGLLLKAWAKSVLSCDPLLAEATAIHWAILLAKSEHWTNIMIESDSKVCVDALVTDPQYIDWSILVICDNAKYLAREFSCCSFSWVNRENNMVAHTLAKLVHSSLSPVLYFPKNLPTLLEEAWFRDFSCIVVAV</sequence>
<evidence type="ECO:0000313" key="3">
    <source>
        <dbReference type="EMBL" id="SPD01355.1"/>
    </source>
</evidence>
<accession>A0A2N9GP75</accession>
<dbReference type="InterPro" id="IPR026960">
    <property type="entry name" value="RVT-Znf"/>
</dbReference>
<dbReference type="PANTHER" id="PTHR47074">
    <property type="entry name" value="BNAC02G40300D PROTEIN"/>
    <property type="match status" value="1"/>
</dbReference>
<dbReference type="Gene3D" id="3.30.420.10">
    <property type="entry name" value="Ribonuclease H-like superfamily/Ribonuclease H"/>
    <property type="match status" value="1"/>
</dbReference>
<dbReference type="InterPro" id="IPR036397">
    <property type="entry name" value="RNaseH_sf"/>
</dbReference>
<feature type="domain" description="Reverse transcriptase zinc-binding" evidence="2">
    <location>
        <begin position="105"/>
        <end position="192"/>
    </location>
</feature>